<evidence type="ECO:0000256" key="1">
    <source>
        <dbReference type="ARBA" id="ARBA00001954"/>
    </source>
</evidence>
<dbReference type="InterPro" id="IPR050411">
    <property type="entry name" value="AlphaKG_dependent_hydroxylases"/>
</dbReference>
<evidence type="ECO:0000313" key="5">
    <source>
        <dbReference type="EMBL" id="ROU01260.1"/>
    </source>
</evidence>
<dbReference type="InterPro" id="IPR003819">
    <property type="entry name" value="TauD/TfdA-like"/>
</dbReference>
<name>A0A3N2R1A7_9RHOB</name>
<reference evidence="5 6" key="1">
    <citation type="submission" date="2018-10" db="EMBL/GenBank/DDBJ databases">
        <title>Histidinibacterium lentulum gen. nov., sp. nov., a marine bacterium from the culture broth of Picochlorum sp. 122.</title>
        <authorList>
            <person name="Wang G."/>
        </authorList>
    </citation>
    <scope>NUCLEOTIDE SEQUENCE [LARGE SCALE GENOMIC DNA]</scope>
    <source>
        <strain evidence="5 6">B17</strain>
    </source>
</reference>
<evidence type="ECO:0000256" key="3">
    <source>
        <dbReference type="ARBA" id="ARBA00023194"/>
    </source>
</evidence>
<dbReference type="Pfam" id="PF02668">
    <property type="entry name" value="TauD"/>
    <property type="match status" value="1"/>
</dbReference>
<protein>
    <recommendedName>
        <fullName evidence="4">TauD/TfdA-like domain-containing protein</fullName>
    </recommendedName>
</protein>
<dbReference type="EMBL" id="RDRB01000005">
    <property type="protein sequence ID" value="ROU01260.1"/>
    <property type="molecule type" value="Genomic_DNA"/>
</dbReference>
<feature type="domain" description="TauD/TfdA-like" evidence="4">
    <location>
        <begin position="45"/>
        <end position="262"/>
    </location>
</feature>
<dbReference type="GO" id="GO:0017000">
    <property type="term" value="P:antibiotic biosynthetic process"/>
    <property type="evidence" value="ECO:0007669"/>
    <property type="project" value="UniProtKB-KW"/>
</dbReference>
<dbReference type="PANTHER" id="PTHR10696:SF56">
    <property type="entry name" value="TAUD_TFDA-LIKE DOMAIN-CONTAINING PROTEIN"/>
    <property type="match status" value="1"/>
</dbReference>
<evidence type="ECO:0000256" key="2">
    <source>
        <dbReference type="ARBA" id="ARBA00023002"/>
    </source>
</evidence>
<dbReference type="Proteomes" id="UP000268016">
    <property type="component" value="Unassembled WGS sequence"/>
</dbReference>
<organism evidence="5 6">
    <name type="scientific">Histidinibacterium lentulum</name>
    <dbReference type="NCBI Taxonomy" id="2480588"/>
    <lineage>
        <taxon>Bacteria</taxon>
        <taxon>Pseudomonadati</taxon>
        <taxon>Pseudomonadota</taxon>
        <taxon>Alphaproteobacteria</taxon>
        <taxon>Rhodobacterales</taxon>
        <taxon>Paracoccaceae</taxon>
        <taxon>Histidinibacterium</taxon>
    </lineage>
</organism>
<keyword evidence="2" id="KW-0560">Oxidoreductase</keyword>
<dbReference type="RefSeq" id="WP_123642592.1">
    <property type="nucleotide sequence ID" value="NZ_ML119085.1"/>
</dbReference>
<accession>A0A3N2R1A7</accession>
<dbReference type="SUPFAM" id="SSF51197">
    <property type="entry name" value="Clavaminate synthase-like"/>
    <property type="match status" value="1"/>
</dbReference>
<dbReference type="GO" id="GO:0016706">
    <property type="term" value="F:2-oxoglutarate-dependent dioxygenase activity"/>
    <property type="evidence" value="ECO:0007669"/>
    <property type="project" value="UniProtKB-ARBA"/>
</dbReference>
<keyword evidence="6" id="KW-1185">Reference proteome</keyword>
<keyword evidence="3" id="KW-0045">Antibiotic biosynthesis</keyword>
<comment type="cofactor">
    <cofactor evidence="1">
        <name>Fe(2+)</name>
        <dbReference type="ChEBI" id="CHEBI:29033"/>
    </cofactor>
</comment>
<dbReference type="OrthoDB" id="979809at2"/>
<dbReference type="InterPro" id="IPR042098">
    <property type="entry name" value="TauD-like_sf"/>
</dbReference>
<dbReference type="Gene3D" id="3.60.130.10">
    <property type="entry name" value="Clavaminate synthase-like"/>
    <property type="match status" value="1"/>
</dbReference>
<dbReference type="AlphaFoldDB" id="A0A3N2R1A7"/>
<evidence type="ECO:0000313" key="6">
    <source>
        <dbReference type="Proteomes" id="UP000268016"/>
    </source>
</evidence>
<proteinExistence type="predicted"/>
<evidence type="ECO:0000259" key="4">
    <source>
        <dbReference type="Pfam" id="PF02668"/>
    </source>
</evidence>
<sequence length="270" mass="29418">MIPADQRSGPELRIDEARLRAAPDHRAALRNLAASLVAALRKPPHFVRLTGLAPTERSDLAATLARLIAVTPPHPPGMDPERLLKLSFTQVRVDPEKASGSGAVTAYSRTAQPLALHTDSSYLARPHPLVLFQFVRADEAGGASVMASVHDVMQSAGPELIAELIKPQFPFGKGDMPILFGRPDDPHIRYYRSQIDTAVAEGAALSDPAREALDRLDALLAGQVRTHEFHAASGEIVFMHNTRVLHGRRGFAETSPRLMYRIRMHTGCLG</sequence>
<dbReference type="PANTHER" id="PTHR10696">
    <property type="entry name" value="GAMMA-BUTYROBETAINE HYDROXYLASE-RELATED"/>
    <property type="match status" value="1"/>
</dbReference>
<comment type="caution">
    <text evidence="5">The sequence shown here is derived from an EMBL/GenBank/DDBJ whole genome shotgun (WGS) entry which is preliminary data.</text>
</comment>
<gene>
    <name evidence="5" type="ORF">EAT49_12140</name>
</gene>